<name>A0A5J4NND1_9TREM</name>
<accession>A0A5J4NND1</accession>
<organism evidence="2 3">
    <name type="scientific">Paragonimus westermani</name>
    <dbReference type="NCBI Taxonomy" id="34504"/>
    <lineage>
        <taxon>Eukaryota</taxon>
        <taxon>Metazoa</taxon>
        <taxon>Spiralia</taxon>
        <taxon>Lophotrochozoa</taxon>
        <taxon>Platyhelminthes</taxon>
        <taxon>Trematoda</taxon>
        <taxon>Digenea</taxon>
        <taxon>Plagiorchiida</taxon>
        <taxon>Troglotremata</taxon>
        <taxon>Troglotrematidae</taxon>
        <taxon>Paragonimus</taxon>
    </lineage>
</organism>
<sequence length="66" mass="7776">MDRHRLTFMNFVLFWVRSNITHILFRASLNVLLPCLICYPSTISLGPLSMKKRSVLYSVIFKLLLF</sequence>
<evidence type="ECO:0000313" key="2">
    <source>
        <dbReference type="EMBL" id="KAA3676750.1"/>
    </source>
</evidence>
<comment type="caution">
    <text evidence="2">The sequence shown here is derived from an EMBL/GenBank/DDBJ whole genome shotgun (WGS) entry which is preliminary data.</text>
</comment>
<protein>
    <submittedName>
        <fullName evidence="2">Uncharacterized protein</fullName>
    </submittedName>
</protein>
<dbReference type="EMBL" id="QNGE01001827">
    <property type="protein sequence ID" value="KAA3676750.1"/>
    <property type="molecule type" value="Genomic_DNA"/>
</dbReference>
<reference evidence="2 3" key="1">
    <citation type="journal article" date="2019" name="Gigascience">
        <title>Whole-genome sequence of the oriental lung fluke Paragonimus westermani.</title>
        <authorList>
            <person name="Oey H."/>
            <person name="Zakrzewski M."/>
            <person name="Narain K."/>
            <person name="Devi K.R."/>
            <person name="Agatsuma T."/>
            <person name="Nawaratna S."/>
            <person name="Gobert G.N."/>
            <person name="Jones M.K."/>
            <person name="Ragan M.A."/>
            <person name="McManus D.P."/>
            <person name="Krause L."/>
        </authorList>
    </citation>
    <scope>NUCLEOTIDE SEQUENCE [LARGE SCALE GENOMIC DNA]</scope>
    <source>
        <strain evidence="2 3">IND2009</strain>
    </source>
</reference>
<keyword evidence="1" id="KW-0812">Transmembrane</keyword>
<evidence type="ECO:0000313" key="3">
    <source>
        <dbReference type="Proteomes" id="UP000324629"/>
    </source>
</evidence>
<feature type="transmembrane region" description="Helical" evidence="1">
    <location>
        <begin position="31"/>
        <end position="48"/>
    </location>
</feature>
<dbReference type="AlphaFoldDB" id="A0A5J4NND1"/>
<gene>
    <name evidence="2" type="ORF">DEA37_0011858</name>
</gene>
<keyword evidence="1" id="KW-1133">Transmembrane helix</keyword>
<dbReference type="Proteomes" id="UP000324629">
    <property type="component" value="Unassembled WGS sequence"/>
</dbReference>
<proteinExistence type="predicted"/>
<keyword evidence="1" id="KW-0472">Membrane</keyword>
<keyword evidence="3" id="KW-1185">Reference proteome</keyword>
<evidence type="ECO:0000256" key="1">
    <source>
        <dbReference type="SAM" id="Phobius"/>
    </source>
</evidence>